<dbReference type="InterPro" id="IPR034660">
    <property type="entry name" value="DinB/YfiT-like"/>
</dbReference>
<gene>
    <name evidence="2" type="ORF">SAMN05660657_01206</name>
</gene>
<dbReference type="InterPro" id="IPR017520">
    <property type="entry name" value="CHP03086"/>
</dbReference>
<keyword evidence="3" id="KW-1185">Reference proteome</keyword>
<protein>
    <submittedName>
        <fullName evidence="2">TIGR03086 family protein</fullName>
    </submittedName>
</protein>
<evidence type="ECO:0000259" key="1">
    <source>
        <dbReference type="Pfam" id="PF11716"/>
    </source>
</evidence>
<organism evidence="2 3">
    <name type="scientific">Geodermatophilus amargosae</name>
    <dbReference type="NCBI Taxonomy" id="1296565"/>
    <lineage>
        <taxon>Bacteria</taxon>
        <taxon>Bacillati</taxon>
        <taxon>Actinomycetota</taxon>
        <taxon>Actinomycetes</taxon>
        <taxon>Geodermatophilales</taxon>
        <taxon>Geodermatophilaceae</taxon>
        <taxon>Geodermatophilus</taxon>
    </lineage>
</organism>
<proteinExistence type="predicted"/>
<dbReference type="RefSeq" id="WP_093578512.1">
    <property type="nucleotide sequence ID" value="NZ_FPBA01000003.1"/>
</dbReference>
<dbReference type="InterPro" id="IPR024344">
    <property type="entry name" value="MDMPI_metal-binding"/>
</dbReference>
<sequence>MDAPSAPVPTGTPTATDYAAVLEPLLAVADAVPAAGWDAATPCEDWSARDVVTHVVDTQREFLTGRGIDLGPAPDVAADPAAALRAHAGRVLAALSDPAVADESYDGFFGPTTVGETLARFYVWDMVVHRWDLARATGQDAGLTDAELGRIESGVSTWGDTLYTDGICRPAVEVPGDAGREERVLALLGRRA</sequence>
<dbReference type="NCBIfam" id="TIGR03083">
    <property type="entry name" value="maleylpyruvate isomerase family mycothiol-dependent enzyme"/>
    <property type="match status" value="1"/>
</dbReference>
<dbReference type="Gene3D" id="1.20.120.450">
    <property type="entry name" value="dinb family like domain"/>
    <property type="match status" value="1"/>
</dbReference>
<dbReference type="Proteomes" id="UP000199546">
    <property type="component" value="Unassembled WGS sequence"/>
</dbReference>
<feature type="domain" description="Mycothiol-dependent maleylpyruvate isomerase metal-binding" evidence="1">
    <location>
        <begin position="21"/>
        <end position="134"/>
    </location>
</feature>
<dbReference type="OrthoDB" id="5185819at2"/>
<dbReference type="Pfam" id="PF11716">
    <property type="entry name" value="MDMPI_N"/>
    <property type="match status" value="1"/>
</dbReference>
<accession>A0A1I6YM05</accession>
<dbReference type="NCBIfam" id="TIGR03086">
    <property type="entry name" value="TIGR03086 family metal-binding protein"/>
    <property type="match status" value="1"/>
</dbReference>
<reference evidence="3" key="1">
    <citation type="submission" date="2016-10" db="EMBL/GenBank/DDBJ databases">
        <authorList>
            <person name="Varghese N."/>
            <person name="Submissions S."/>
        </authorList>
    </citation>
    <scope>NUCLEOTIDE SEQUENCE [LARGE SCALE GENOMIC DNA]</scope>
    <source>
        <strain evidence="3">DSM 46136</strain>
    </source>
</reference>
<evidence type="ECO:0000313" key="3">
    <source>
        <dbReference type="Proteomes" id="UP000199546"/>
    </source>
</evidence>
<evidence type="ECO:0000313" key="2">
    <source>
        <dbReference type="EMBL" id="SFT51281.1"/>
    </source>
</evidence>
<dbReference type="EMBL" id="FPBA01000003">
    <property type="protein sequence ID" value="SFT51281.1"/>
    <property type="molecule type" value="Genomic_DNA"/>
</dbReference>
<name>A0A1I6YM05_9ACTN</name>
<dbReference type="GO" id="GO:0046872">
    <property type="term" value="F:metal ion binding"/>
    <property type="evidence" value="ECO:0007669"/>
    <property type="project" value="InterPro"/>
</dbReference>
<dbReference type="AlphaFoldDB" id="A0A1I6YM05"/>
<dbReference type="STRING" id="1296565.SAMN05660657_01206"/>
<dbReference type="InterPro" id="IPR017517">
    <property type="entry name" value="Maleyloyr_isom"/>
</dbReference>
<dbReference type="SUPFAM" id="SSF109854">
    <property type="entry name" value="DinB/YfiT-like putative metalloenzymes"/>
    <property type="match status" value="1"/>
</dbReference>